<evidence type="ECO:0000256" key="4">
    <source>
        <dbReference type="ARBA" id="ARBA00023163"/>
    </source>
</evidence>
<evidence type="ECO:0000313" key="8">
    <source>
        <dbReference type="EMBL" id="GMM35195.1"/>
    </source>
</evidence>
<evidence type="ECO:0000313" key="9">
    <source>
        <dbReference type="Proteomes" id="UP001360560"/>
    </source>
</evidence>
<dbReference type="InterPro" id="IPR038491">
    <property type="entry name" value="Velvet_dom_sf"/>
</dbReference>
<keyword evidence="2" id="KW-0749">Sporulation</keyword>
<dbReference type="GeneID" id="90073174"/>
<dbReference type="PROSITE" id="PS51821">
    <property type="entry name" value="VELVET"/>
    <property type="match status" value="1"/>
</dbReference>
<dbReference type="InterPro" id="IPR021740">
    <property type="entry name" value="Velvet"/>
</dbReference>
<dbReference type="InterPro" id="IPR037525">
    <property type="entry name" value="Velvet_dom"/>
</dbReference>
<dbReference type="Gene3D" id="2.60.40.3960">
    <property type="entry name" value="Velvet domain"/>
    <property type="match status" value="1"/>
</dbReference>
<name>A0AAV5QLI1_9ASCO</name>
<evidence type="ECO:0000256" key="6">
    <source>
        <dbReference type="SAM" id="MobiDB-lite"/>
    </source>
</evidence>
<proteinExistence type="predicted"/>
<dbReference type="PANTHER" id="PTHR33572">
    <property type="entry name" value="SPORE DEVELOPMENT REGULATOR VOSA"/>
    <property type="match status" value="1"/>
</dbReference>
<reference evidence="8 9" key="1">
    <citation type="journal article" date="2023" name="Elife">
        <title>Identification of key yeast species and microbe-microbe interactions impacting larval growth of Drosophila in the wild.</title>
        <authorList>
            <person name="Mure A."/>
            <person name="Sugiura Y."/>
            <person name="Maeda R."/>
            <person name="Honda K."/>
            <person name="Sakurai N."/>
            <person name="Takahashi Y."/>
            <person name="Watada M."/>
            <person name="Katoh T."/>
            <person name="Gotoh A."/>
            <person name="Gotoh Y."/>
            <person name="Taniguchi I."/>
            <person name="Nakamura K."/>
            <person name="Hayashi T."/>
            <person name="Katayama T."/>
            <person name="Uemura T."/>
            <person name="Hattori Y."/>
        </authorList>
    </citation>
    <scope>NUCLEOTIDE SEQUENCE [LARGE SCALE GENOMIC DNA]</scope>
    <source>
        <strain evidence="8 9">SC-9</strain>
    </source>
</reference>
<dbReference type="Proteomes" id="UP001360560">
    <property type="component" value="Unassembled WGS sequence"/>
</dbReference>
<keyword evidence="9" id="KW-1185">Reference proteome</keyword>
<dbReference type="PANTHER" id="PTHR33572:SF18">
    <property type="entry name" value="SPORE DEVELOPMENT REGULATOR VOSA"/>
    <property type="match status" value="1"/>
</dbReference>
<dbReference type="AlphaFoldDB" id="A0AAV5QLI1"/>
<accession>A0AAV5QLI1</accession>
<keyword evidence="3" id="KW-0805">Transcription regulation</keyword>
<keyword evidence="4" id="KW-0804">Transcription</keyword>
<organism evidence="8 9">
    <name type="scientific">Saccharomycopsis crataegensis</name>
    <dbReference type="NCBI Taxonomy" id="43959"/>
    <lineage>
        <taxon>Eukaryota</taxon>
        <taxon>Fungi</taxon>
        <taxon>Dikarya</taxon>
        <taxon>Ascomycota</taxon>
        <taxon>Saccharomycotina</taxon>
        <taxon>Saccharomycetes</taxon>
        <taxon>Saccharomycopsidaceae</taxon>
        <taxon>Saccharomycopsis</taxon>
    </lineage>
</organism>
<evidence type="ECO:0000256" key="1">
    <source>
        <dbReference type="ARBA" id="ARBA00004123"/>
    </source>
</evidence>
<feature type="compositionally biased region" description="Low complexity" evidence="6">
    <location>
        <begin position="238"/>
        <end position="248"/>
    </location>
</feature>
<protein>
    <recommendedName>
        <fullName evidence="7">Velvet domain-containing protein</fullName>
    </recommendedName>
</protein>
<gene>
    <name evidence="8" type="ORF">DASC09_025200</name>
</gene>
<evidence type="ECO:0000256" key="2">
    <source>
        <dbReference type="ARBA" id="ARBA00022969"/>
    </source>
</evidence>
<evidence type="ECO:0000256" key="3">
    <source>
        <dbReference type="ARBA" id="ARBA00023015"/>
    </source>
</evidence>
<keyword evidence="5" id="KW-0539">Nucleus</keyword>
<comment type="caution">
    <text evidence="8">The sequence shown here is derived from an EMBL/GenBank/DDBJ whole genome shotgun (WGS) entry which is preliminary data.</text>
</comment>
<evidence type="ECO:0000259" key="7">
    <source>
        <dbReference type="PROSITE" id="PS51821"/>
    </source>
</evidence>
<sequence length="434" mass="48916">MRVSFSPKPLSPGTIEIFNTSDLNYDLSIVQQPQNSRESTVRRRSTEAFHSDDIDQPLRCYKRLLKPAPVVVLKIFDSQNRNITQYSLGSFFITLSLVHENANKTSHLMGTTIISGANYCYAEDQGMVVFNINDIGISESGTYRLRINLFKSEAYGYFNGKVMSPKIVMLKEIRTQKFTVFRANEYYKEKAQKVIREQRTKMIRNFKISPMIDYLMRIKIVKYPSKLSQISFLARASSQDSSEPSTTSQKRKRNEEEESAPRKRRASLVNEWSEPKPEEIIISKSDPSEVAVSNASATSLNIKPTLERLSLVFEYAPKISECHSDPLEYSPEISDCLSEPLDLSPQLSPQTALNTFSLGSDDLVGLLHSSSSIEGSLQCINPVSCSSELLTLEKECINQDMTSQDDDFYTGPYFSSFDDLDEVIMGSCLATSAC</sequence>
<feature type="region of interest" description="Disordered" evidence="6">
    <location>
        <begin position="238"/>
        <end position="269"/>
    </location>
</feature>
<dbReference type="GO" id="GO:0030435">
    <property type="term" value="P:sporulation resulting in formation of a cellular spore"/>
    <property type="evidence" value="ECO:0007669"/>
    <property type="project" value="UniProtKB-KW"/>
</dbReference>
<dbReference type="GO" id="GO:0005634">
    <property type="term" value="C:nucleus"/>
    <property type="evidence" value="ECO:0007669"/>
    <property type="project" value="UniProtKB-SubCell"/>
</dbReference>
<comment type="subcellular location">
    <subcellularLocation>
        <location evidence="1">Nucleus</location>
    </subcellularLocation>
</comment>
<feature type="domain" description="Velvet" evidence="7">
    <location>
        <begin position="20"/>
        <end position="217"/>
    </location>
</feature>
<dbReference type="EMBL" id="BTFZ01000004">
    <property type="protein sequence ID" value="GMM35195.1"/>
    <property type="molecule type" value="Genomic_DNA"/>
</dbReference>
<dbReference type="Pfam" id="PF11754">
    <property type="entry name" value="Velvet"/>
    <property type="match status" value="1"/>
</dbReference>
<evidence type="ECO:0000256" key="5">
    <source>
        <dbReference type="ARBA" id="ARBA00023242"/>
    </source>
</evidence>
<dbReference type="RefSeq" id="XP_064852195.1">
    <property type="nucleotide sequence ID" value="XM_064996123.1"/>
</dbReference>